<keyword evidence="1" id="KW-1133">Transmembrane helix</keyword>
<dbReference type="Proteomes" id="UP000030665">
    <property type="component" value="Unassembled WGS sequence"/>
</dbReference>
<accession>A0A077YWC9</accession>
<feature type="transmembrane region" description="Helical" evidence="1">
    <location>
        <begin position="212"/>
        <end position="231"/>
    </location>
</feature>
<proteinExistence type="predicted"/>
<keyword evidence="3" id="KW-1185">Reference proteome</keyword>
<sequence length="365" mass="42170">MCRYKWKAVVVASLWIFSLIQYGLKLPFVEQEEAQYVQALHDILYHGFNLEQYAHFRDADVVPFSFVGPLYLATLTYPALLLNRFEIMDKSESRTALNFRNYSAPGFRLYGNACDMSVGEMRCEEVWCSLLHLHLRLSDYCRVLDAGAKIRQGNGCGFIFRLRIPPGVNCFPCPSAGPILVVQTKRGKKRARQAFLKKHTDSSWCVNSRRQFTINILMNSAFTLLIDSFFWQRTIWPEGCVWLSYPLFSTDKSFSVICNQLLTLSTIYHFLWYFYSALPQCMQAGFCFLFCFGSESHTIFTLHLAAISYVAYLSLIPVKSIWTIVHTLPAFNLVAAWNSSIWFVKKLNHCASNRIHCLKELWILL</sequence>
<keyword evidence="1" id="KW-0812">Transmembrane</keyword>
<dbReference type="EMBL" id="HG805814">
    <property type="protein sequence ID" value="CDW52039.1"/>
    <property type="molecule type" value="Genomic_DNA"/>
</dbReference>
<dbReference type="UniPathway" id="UPA00378"/>
<evidence type="ECO:0000313" key="2">
    <source>
        <dbReference type="EMBL" id="CDW52039.1"/>
    </source>
</evidence>
<feature type="transmembrane region" description="Helical" evidence="1">
    <location>
        <begin position="61"/>
        <end position="82"/>
    </location>
</feature>
<gene>
    <name evidence="2" type="ORF">TTRE_0000029801</name>
</gene>
<organism evidence="2 3">
    <name type="scientific">Trichuris trichiura</name>
    <name type="common">Whipworm</name>
    <name type="synonym">Trichocephalus trichiurus</name>
    <dbReference type="NCBI Taxonomy" id="36087"/>
    <lineage>
        <taxon>Eukaryota</taxon>
        <taxon>Metazoa</taxon>
        <taxon>Ecdysozoa</taxon>
        <taxon>Nematoda</taxon>
        <taxon>Enoplea</taxon>
        <taxon>Dorylaimia</taxon>
        <taxon>Trichinellida</taxon>
        <taxon>Trichuridae</taxon>
        <taxon>Trichuris</taxon>
    </lineage>
</organism>
<feature type="transmembrane region" description="Helical" evidence="1">
    <location>
        <begin position="324"/>
        <end position="344"/>
    </location>
</feature>
<reference evidence="2" key="1">
    <citation type="submission" date="2014-01" db="EMBL/GenBank/DDBJ databases">
        <authorList>
            <person name="Aslett M."/>
        </authorList>
    </citation>
    <scope>NUCLEOTIDE SEQUENCE</scope>
</reference>
<evidence type="ECO:0000313" key="3">
    <source>
        <dbReference type="Proteomes" id="UP000030665"/>
    </source>
</evidence>
<protein>
    <submittedName>
        <fullName evidence="2">Dolichyl P Man:Man(7)GlcNAc(2) PP dolichyl</fullName>
    </submittedName>
</protein>
<dbReference type="OrthoDB" id="19039at2759"/>
<dbReference type="STRING" id="36087.A0A077YWC9"/>
<evidence type="ECO:0000256" key="1">
    <source>
        <dbReference type="SAM" id="Phobius"/>
    </source>
</evidence>
<reference evidence="2" key="2">
    <citation type="submission" date="2014-03" db="EMBL/GenBank/DDBJ databases">
        <title>The whipworm genome and dual-species transcriptomics of an intimate host-pathogen interaction.</title>
        <authorList>
            <person name="Foth B.J."/>
            <person name="Tsai I.J."/>
            <person name="Reid A.J."/>
            <person name="Bancroft A.J."/>
            <person name="Nichol S."/>
            <person name="Tracey A."/>
            <person name="Holroyd N."/>
            <person name="Cotton J.A."/>
            <person name="Stanley E.J."/>
            <person name="Zarowiecki M."/>
            <person name="Liu J.Z."/>
            <person name="Huckvale T."/>
            <person name="Cooper P.J."/>
            <person name="Grencis R.K."/>
            <person name="Berriman M."/>
        </authorList>
    </citation>
    <scope>NUCLEOTIDE SEQUENCE [LARGE SCALE GENOMIC DNA]</scope>
</reference>
<dbReference type="AlphaFoldDB" id="A0A077YWC9"/>
<name>A0A077YWC9_TRITR</name>
<keyword evidence="1" id="KW-0472">Membrane</keyword>